<evidence type="ECO:0000313" key="10">
    <source>
        <dbReference type="EMBL" id="RMZ55722.1"/>
    </source>
</evidence>
<evidence type="ECO:0000256" key="7">
    <source>
        <dbReference type="ARBA" id="ARBA00023128"/>
    </source>
</evidence>
<evidence type="ECO:0000256" key="1">
    <source>
        <dbReference type="ARBA" id="ARBA00004448"/>
    </source>
</evidence>
<comment type="subcellular location">
    <subcellularLocation>
        <location evidence="1">Mitochondrion inner membrane</location>
        <topology evidence="1">Multi-pass membrane protein</topology>
    </subcellularLocation>
</comment>
<dbReference type="PANTHER" id="PTHR14154">
    <property type="entry name" value="UPF0041 BRAIN PROTEIN 44-RELATED"/>
    <property type="match status" value="1"/>
</dbReference>
<reference evidence="11" key="1">
    <citation type="journal article" date="2018" name="Algal Res.">
        <title>Characterization of plant carbon substrate utilization by Auxenochlorella protothecoides.</title>
        <authorList>
            <person name="Vogler B.W."/>
            <person name="Starkenburg S.R."/>
            <person name="Sudasinghe N."/>
            <person name="Schambach J.Y."/>
            <person name="Rollin J.A."/>
            <person name="Pattathil S."/>
            <person name="Barry A.N."/>
        </authorList>
    </citation>
    <scope>NUCLEOTIDE SEQUENCE [LARGE SCALE GENOMIC DNA]</scope>
    <source>
        <strain evidence="11">UTEX 25</strain>
    </source>
</reference>
<evidence type="ECO:0008006" key="12">
    <source>
        <dbReference type="Google" id="ProtNLM"/>
    </source>
</evidence>
<dbReference type="InterPro" id="IPR005336">
    <property type="entry name" value="MPC"/>
</dbReference>
<organism evidence="10 11">
    <name type="scientific">Auxenochlorella protothecoides</name>
    <name type="common">Green microalga</name>
    <name type="synonym">Chlorella protothecoides</name>
    <dbReference type="NCBI Taxonomy" id="3075"/>
    <lineage>
        <taxon>Eukaryota</taxon>
        <taxon>Viridiplantae</taxon>
        <taxon>Chlorophyta</taxon>
        <taxon>core chlorophytes</taxon>
        <taxon>Trebouxiophyceae</taxon>
        <taxon>Chlorellales</taxon>
        <taxon>Chlorellaceae</taxon>
        <taxon>Auxenochlorella</taxon>
    </lineage>
</organism>
<gene>
    <name evidence="10" type="ORF">APUTEX25_005763</name>
</gene>
<evidence type="ECO:0000256" key="9">
    <source>
        <dbReference type="SAM" id="MobiDB-lite"/>
    </source>
</evidence>
<comment type="similarity">
    <text evidence="2">Belongs to the mitochondrial pyruvate carrier (MPC) (TC 2.A.105) family.</text>
</comment>
<dbReference type="GO" id="GO:0005743">
    <property type="term" value="C:mitochondrial inner membrane"/>
    <property type="evidence" value="ECO:0007669"/>
    <property type="project" value="UniProtKB-SubCell"/>
</dbReference>
<evidence type="ECO:0000256" key="8">
    <source>
        <dbReference type="ARBA" id="ARBA00023136"/>
    </source>
</evidence>
<evidence type="ECO:0000256" key="2">
    <source>
        <dbReference type="ARBA" id="ARBA00006416"/>
    </source>
</evidence>
<keyword evidence="5" id="KW-0999">Mitochondrion inner membrane</keyword>
<keyword evidence="6" id="KW-1133">Transmembrane helix</keyword>
<name>A0A3M7L2F9_AUXPR</name>
<feature type="region of interest" description="Disordered" evidence="9">
    <location>
        <begin position="252"/>
        <end position="272"/>
    </location>
</feature>
<dbReference type="AlphaFoldDB" id="A0A3M7L2F9"/>
<feature type="compositionally biased region" description="Low complexity" evidence="9">
    <location>
        <begin position="252"/>
        <end position="271"/>
    </location>
</feature>
<evidence type="ECO:0000256" key="4">
    <source>
        <dbReference type="ARBA" id="ARBA00022692"/>
    </source>
</evidence>
<evidence type="ECO:0000256" key="5">
    <source>
        <dbReference type="ARBA" id="ARBA00022792"/>
    </source>
</evidence>
<keyword evidence="7" id="KW-0496">Mitochondrion</keyword>
<proteinExistence type="inferred from homology"/>
<dbReference type="GO" id="GO:0006850">
    <property type="term" value="P:pyruvate import into mitochondria"/>
    <property type="evidence" value="ECO:0007669"/>
    <property type="project" value="InterPro"/>
</dbReference>
<keyword evidence="8" id="KW-0472">Membrane</keyword>
<keyword evidence="4" id="KW-0812">Transmembrane</keyword>
<accession>A0A3M7L2F9</accession>
<dbReference type="Proteomes" id="UP000279271">
    <property type="component" value="Unassembled WGS sequence"/>
</dbReference>
<comment type="caution">
    <text evidence="10">The sequence shown here is derived from an EMBL/GenBank/DDBJ whole genome shotgun (WGS) entry which is preliminary data.</text>
</comment>
<feature type="region of interest" description="Disordered" evidence="9">
    <location>
        <begin position="457"/>
        <end position="506"/>
    </location>
</feature>
<protein>
    <recommendedName>
        <fullName evidence="12">Mitochondrial pyruvate carrier</fullName>
    </recommendedName>
</protein>
<sequence length="572" mass="61254">MTSAARLQALWNHPAGPKTIHFWAPTFKWAITFANIADFSRPAELVSYPQQCAVTATGLIWSRFATQIKPVNYNLLAVNCFMAATGIYQLSPVGKPAHMASSQRDGENVHPSAPRVVEPRQYPLQSLPSNQIFSPEAFRTPQHKYSSSTPAPDPIARLVDLQTRHAALLDGIEQAQRSAEQLGKICMDREAAADAAEARLQEATEQLQGTSKELSGLQEEYEATSALLARCAEGLAAQHTALETAEVSAAEAETQAQAAQTRRAEAEAGAQSAQRELDALAERVAALRGESAELEAAGADKAEALRRQLAEESAAAQQQIASCVAEGEARLRGVQAQASDAAQQAAESVREAEQAQAQLEETNSQLAETTCQLSEARHLLAAAQEETTLCRREAQQSLGTLEADVARLRGEAVALEARVVTLGSRLAELSAACRAREGELRDLRDAEGKSFRPLLQHRDRSAGPGHLDADQWAPPMLSGASLSSTLGMPEQGALVPGPGHPQALDPGQAEALHQLGAMRSAAHRLTRALLLLISTPAARQLGMKEAEELRVLLSGIPLLRSSGEAEPPRWTD</sequence>
<evidence type="ECO:0000313" key="11">
    <source>
        <dbReference type="Proteomes" id="UP000279271"/>
    </source>
</evidence>
<evidence type="ECO:0000256" key="3">
    <source>
        <dbReference type="ARBA" id="ARBA00022448"/>
    </source>
</evidence>
<dbReference type="EMBL" id="QOKY01000159">
    <property type="protein sequence ID" value="RMZ55722.1"/>
    <property type="molecule type" value="Genomic_DNA"/>
</dbReference>
<dbReference type="Pfam" id="PF03650">
    <property type="entry name" value="MPC"/>
    <property type="match status" value="1"/>
</dbReference>
<keyword evidence="3" id="KW-0813">Transport</keyword>
<evidence type="ECO:0000256" key="6">
    <source>
        <dbReference type="ARBA" id="ARBA00022989"/>
    </source>
</evidence>